<feature type="region of interest" description="Disordered" evidence="1">
    <location>
        <begin position="45"/>
        <end position="65"/>
    </location>
</feature>
<organism evidence="3 4">
    <name type="scientific">Candidatus Uhrbacteria bacterium GW2011_GWE2_46_68</name>
    <dbReference type="NCBI Taxonomy" id="1618994"/>
    <lineage>
        <taxon>Bacteria</taxon>
        <taxon>Candidatus Uhriibacteriota</taxon>
    </lineage>
</organism>
<sequence length="256" mass="28760">MQRRGEYGHGPEMKEKKYVKARWLLLLPVVMGVAAHFMKQAEGVEKVTPAESHEQGKKEAQTLRRAHRAKQALEALLAASRQDVLGAEQQEATRPKEHFVNFSEVRVSVKDLLSFPVVDRLCPSPIMTDEEYVEISQTLDPDSHDGRDLDHWLALQRTPGLSDTYAEYVEGVRVEADEDMLHIYHAKDETFEDMVLTASYSASPNGVYHLAAISDREGDPGVFGAYEQEEYDAALLSEEIRGQLQGVVIDHLQKGS</sequence>
<comment type="caution">
    <text evidence="3">The sequence shown here is derived from an EMBL/GenBank/DDBJ whole genome shotgun (WGS) entry which is preliminary data.</text>
</comment>
<feature type="compositionally biased region" description="Basic and acidic residues" evidence="1">
    <location>
        <begin position="51"/>
        <end position="62"/>
    </location>
</feature>
<evidence type="ECO:0000256" key="2">
    <source>
        <dbReference type="SAM" id="Phobius"/>
    </source>
</evidence>
<feature type="transmembrane region" description="Helical" evidence="2">
    <location>
        <begin position="21"/>
        <end position="38"/>
    </location>
</feature>
<reference evidence="3 4" key="1">
    <citation type="journal article" date="2015" name="Nature">
        <title>rRNA introns, odd ribosomes, and small enigmatic genomes across a large radiation of phyla.</title>
        <authorList>
            <person name="Brown C.T."/>
            <person name="Hug L.A."/>
            <person name="Thomas B.C."/>
            <person name="Sharon I."/>
            <person name="Castelle C.J."/>
            <person name="Singh A."/>
            <person name="Wilkins M.J."/>
            <person name="Williams K.H."/>
            <person name="Banfield J.F."/>
        </authorList>
    </citation>
    <scope>NUCLEOTIDE SEQUENCE [LARGE SCALE GENOMIC DNA]</scope>
</reference>
<keyword evidence="2" id="KW-1133">Transmembrane helix</keyword>
<evidence type="ECO:0000313" key="4">
    <source>
        <dbReference type="Proteomes" id="UP000034795"/>
    </source>
</evidence>
<evidence type="ECO:0000256" key="1">
    <source>
        <dbReference type="SAM" id="MobiDB-lite"/>
    </source>
</evidence>
<dbReference type="EMBL" id="LCMS01000012">
    <property type="protein sequence ID" value="KKU40667.1"/>
    <property type="molecule type" value="Genomic_DNA"/>
</dbReference>
<dbReference type="Proteomes" id="UP000034795">
    <property type="component" value="Unassembled WGS sequence"/>
</dbReference>
<proteinExistence type="predicted"/>
<keyword evidence="2" id="KW-0812">Transmembrane</keyword>
<keyword evidence="2" id="KW-0472">Membrane</keyword>
<accession>A0A0G1Q777</accession>
<gene>
    <name evidence="3" type="ORF">UX57_C0012G0016</name>
</gene>
<protein>
    <submittedName>
        <fullName evidence="3">Uncharacterized protein</fullName>
    </submittedName>
</protein>
<dbReference type="AlphaFoldDB" id="A0A0G1Q777"/>
<dbReference type="STRING" id="1618994.UX57_C0012G0016"/>
<evidence type="ECO:0000313" key="3">
    <source>
        <dbReference type="EMBL" id="KKU40667.1"/>
    </source>
</evidence>
<name>A0A0G1Q777_9BACT</name>